<name>A0A938BSA3_UNCW3</name>
<evidence type="ECO:0000313" key="1">
    <source>
        <dbReference type="EMBL" id="MBM3330434.1"/>
    </source>
</evidence>
<evidence type="ECO:0000313" key="2">
    <source>
        <dbReference type="Proteomes" id="UP000779900"/>
    </source>
</evidence>
<dbReference type="AlphaFoldDB" id="A0A938BSA3"/>
<dbReference type="CDD" id="cd16377">
    <property type="entry name" value="23S_rRNA_IVP_like"/>
    <property type="match status" value="1"/>
</dbReference>
<sequence length="118" mass="13625">MRKVDDYEVFKRAHQLTLDIYRLTKRFPKDELYCLTSQMRRAAYSIPTNLKEGSTGTETEFFRYVRISLGSKEELAYQVRLARDLGYTSEIDARKLSSEISEIGGMLFGLLRKRGTGA</sequence>
<dbReference type="EMBL" id="VGIR01000003">
    <property type="protein sequence ID" value="MBM3330434.1"/>
    <property type="molecule type" value="Genomic_DNA"/>
</dbReference>
<dbReference type="PANTHER" id="PTHR38471:SF2">
    <property type="entry name" value="FOUR HELIX BUNDLE PROTEIN"/>
    <property type="match status" value="1"/>
</dbReference>
<dbReference type="Gene3D" id="1.20.1440.60">
    <property type="entry name" value="23S rRNA-intervening sequence"/>
    <property type="match status" value="1"/>
</dbReference>
<reference evidence="1" key="1">
    <citation type="submission" date="2019-03" db="EMBL/GenBank/DDBJ databases">
        <title>Lake Tanganyika Metagenome-Assembled Genomes (MAGs).</title>
        <authorList>
            <person name="Tran P."/>
        </authorList>
    </citation>
    <scope>NUCLEOTIDE SEQUENCE</scope>
    <source>
        <strain evidence="1">K_DeepCast_150m_m2_040</strain>
    </source>
</reference>
<dbReference type="Pfam" id="PF05635">
    <property type="entry name" value="23S_rRNA_IVP"/>
    <property type="match status" value="1"/>
</dbReference>
<dbReference type="InterPro" id="IPR012657">
    <property type="entry name" value="23S_rRNA-intervening_sequence"/>
</dbReference>
<dbReference type="SUPFAM" id="SSF158446">
    <property type="entry name" value="IVS-encoded protein-like"/>
    <property type="match status" value="1"/>
</dbReference>
<gene>
    <name evidence="1" type="ORF">FJY68_01125</name>
</gene>
<proteinExistence type="predicted"/>
<accession>A0A938BSA3</accession>
<dbReference type="InterPro" id="IPR036583">
    <property type="entry name" value="23S_rRNA_IVS_sf"/>
</dbReference>
<protein>
    <submittedName>
        <fullName evidence="1">Four helix bundle protein</fullName>
    </submittedName>
</protein>
<comment type="caution">
    <text evidence="1">The sequence shown here is derived from an EMBL/GenBank/DDBJ whole genome shotgun (WGS) entry which is preliminary data.</text>
</comment>
<organism evidence="1 2">
    <name type="scientific">candidate division WOR-3 bacterium</name>
    <dbReference type="NCBI Taxonomy" id="2052148"/>
    <lineage>
        <taxon>Bacteria</taxon>
        <taxon>Bacteria division WOR-3</taxon>
    </lineage>
</organism>
<dbReference type="PANTHER" id="PTHR38471">
    <property type="entry name" value="FOUR HELIX BUNDLE PROTEIN"/>
    <property type="match status" value="1"/>
</dbReference>
<dbReference type="Proteomes" id="UP000779900">
    <property type="component" value="Unassembled WGS sequence"/>
</dbReference>
<dbReference type="NCBIfam" id="TIGR02436">
    <property type="entry name" value="four helix bundle protein"/>
    <property type="match status" value="1"/>
</dbReference>